<feature type="domain" description="Polysaccharide lyase family 8 central" evidence="7">
    <location>
        <begin position="568"/>
        <end position="830"/>
    </location>
</feature>
<evidence type="ECO:0000256" key="2">
    <source>
        <dbReference type="ARBA" id="ARBA00006699"/>
    </source>
</evidence>
<evidence type="ECO:0000313" key="11">
    <source>
        <dbReference type="EMBL" id="TGV04770.1"/>
    </source>
</evidence>
<dbReference type="RefSeq" id="WP_135874642.1">
    <property type="nucleotide sequence ID" value="NZ_SRSO01000001.1"/>
</dbReference>
<dbReference type="OrthoDB" id="6394136at2"/>
<dbReference type="GO" id="GO:0005975">
    <property type="term" value="P:carbohydrate metabolic process"/>
    <property type="evidence" value="ECO:0007669"/>
    <property type="project" value="InterPro"/>
</dbReference>
<dbReference type="Gene3D" id="2.60.220.10">
    <property type="entry name" value="Polysaccharide lyase family 8-like, C-terminal"/>
    <property type="match status" value="1"/>
</dbReference>
<evidence type="ECO:0000259" key="10">
    <source>
        <dbReference type="Pfam" id="PF18962"/>
    </source>
</evidence>
<name>A0A4S1E2G2_9FLAO</name>
<evidence type="ECO:0000259" key="9">
    <source>
        <dbReference type="Pfam" id="PF09093"/>
    </source>
</evidence>
<evidence type="ECO:0000259" key="7">
    <source>
        <dbReference type="Pfam" id="PF02278"/>
    </source>
</evidence>
<dbReference type="SUPFAM" id="SSF49785">
    <property type="entry name" value="Galactose-binding domain-like"/>
    <property type="match status" value="1"/>
</dbReference>
<feature type="domain" description="Secretion system C-terminal sorting" evidence="10">
    <location>
        <begin position="986"/>
        <end position="1056"/>
    </location>
</feature>
<comment type="cofactor">
    <cofactor evidence="1">
        <name>Ca(2+)</name>
        <dbReference type="ChEBI" id="CHEBI:29108"/>
    </cofactor>
</comment>
<dbReference type="PANTHER" id="PTHR37322">
    <property type="match status" value="1"/>
</dbReference>
<dbReference type="SUPFAM" id="SSF48230">
    <property type="entry name" value="Chondroitin AC/alginate lyase"/>
    <property type="match status" value="1"/>
</dbReference>
<dbReference type="AlphaFoldDB" id="A0A4S1E2G2"/>
<dbReference type="InterPro" id="IPR014718">
    <property type="entry name" value="GH-type_carb-bd"/>
</dbReference>
<dbReference type="InterPro" id="IPR008979">
    <property type="entry name" value="Galactose-bd-like_sf"/>
</dbReference>
<dbReference type="InterPro" id="IPR015177">
    <property type="entry name" value="Lyase_catalyt"/>
</dbReference>
<dbReference type="Pfam" id="PF02278">
    <property type="entry name" value="Lyase_8"/>
    <property type="match status" value="1"/>
</dbReference>
<evidence type="ECO:0000313" key="12">
    <source>
        <dbReference type="Proteomes" id="UP000307602"/>
    </source>
</evidence>
<dbReference type="EMBL" id="SRSO01000001">
    <property type="protein sequence ID" value="TGV04770.1"/>
    <property type="molecule type" value="Genomic_DNA"/>
</dbReference>
<dbReference type="Gene3D" id="1.50.10.100">
    <property type="entry name" value="Chondroitin AC/alginate lyase"/>
    <property type="match status" value="1"/>
</dbReference>
<evidence type="ECO:0000256" key="1">
    <source>
        <dbReference type="ARBA" id="ARBA00001913"/>
    </source>
</evidence>
<comment type="subunit">
    <text evidence="3">Monomer.</text>
</comment>
<dbReference type="GO" id="GO:0005576">
    <property type="term" value="C:extracellular region"/>
    <property type="evidence" value="ECO:0007669"/>
    <property type="project" value="InterPro"/>
</dbReference>
<feature type="domain" description="Lyase catalytic" evidence="9">
    <location>
        <begin position="224"/>
        <end position="525"/>
    </location>
</feature>
<keyword evidence="4" id="KW-0732">Signal</keyword>
<dbReference type="Pfam" id="PF18962">
    <property type="entry name" value="Por_Secre_tail"/>
    <property type="match status" value="1"/>
</dbReference>
<dbReference type="InterPro" id="IPR008929">
    <property type="entry name" value="Chondroitin_lyas"/>
</dbReference>
<evidence type="ECO:0000259" key="8">
    <source>
        <dbReference type="Pfam" id="PF09092"/>
    </source>
</evidence>
<reference evidence="11 12" key="1">
    <citation type="submission" date="2019-04" db="EMBL/GenBank/DDBJ databases">
        <authorList>
            <person name="Liu A."/>
        </authorList>
    </citation>
    <scope>NUCLEOTIDE SEQUENCE [LARGE SCALE GENOMIC DNA]</scope>
    <source>
        <strain evidence="11 12">RZ03</strain>
    </source>
</reference>
<comment type="similarity">
    <text evidence="2">Belongs to the polysaccharide lyase 8 family.</text>
</comment>
<dbReference type="InterPro" id="IPR011071">
    <property type="entry name" value="Lyase_8-like_C"/>
</dbReference>
<organism evidence="11 12">
    <name type="scientific">Flavivirga rizhaonensis</name>
    <dbReference type="NCBI Taxonomy" id="2559571"/>
    <lineage>
        <taxon>Bacteria</taxon>
        <taxon>Pseudomonadati</taxon>
        <taxon>Bacteroidota</taxon>
        <taxon>Flavobacteriia</taxon>
        <taxon>Flavobacteriales</taxon>
        <taxon>Flavobacteriaceae</taxon>
        <taxon>Flavivirga</taxon>
    </lineage>
</organism>
<dbReference type="SUPFAM" id="SSF74650">
    <property type="entry name" value="Galactose mutarotase-like"/>
    <property type="match status" value="1"/>
</dbReference>
<dbReference type="Gene3D" id="2.60.120.430">
    <property type="entry name" value="Galactose-binding lectin"/>
    <property type="match status" value="1"/>
</dbReference>
<dbReference type="SUPFAM" id="SSF49863">
    <property type="entry name" value="Hyaluronate lyase-like, C-terminal domain"/>
    <property type="match status" value="1"/>
</dbReference>
<dbReference type="GO" id="GO:0016837">
    <property type="term" value="F:carbon-oxygen lyase activity, acting on polysaccharides"/>
    <property type="evidence" value="ECO:0007669"/>
    <property type="project" value="UniProtKB-ARBA"/>
</dbReference>
<evidence type="ECO:0000256" key="6">
    <source>
        <dbReference type="ARBA" id="ARBA00023239"/>
    </source>
</evidence>
<comment type="caution">
    <text evidence="11">The sequence shown here is derived from an EMBL/GenBank/DDBJ whole genome shotgun (WGS) entry which is preliminary data.</text>
</comment>
<proteinExistence type="inferred from homology"/>
<dbReference type="NCBIfam" id="TIGR04183">
    <property type="entry name" value="Por_Secre_tail"/>
    <property type="match status" value="1"/>
</dbReference>
<evidence type="ECO:0000256" key="5">
    <source>
        <dbReference type="ARBA" id="ARBA00022837"/>
    </source>
</evidence>
<dbReference type="GO" id="GO:0006027">
    <property type="term" value="P:glycosaminoglycan catabolic process"/>
    <property type="evidence" value="ECO:0007669"/>
    <property type="project" value="InterPro"/>
</dbReference>
<dbReference type="Proteomes" id="UP000307602">
    <property type="component" value="Unassembled WGS sequence"/>
</dbReference>
<dbReference type="InterPro" id="IPR011013">
    <property type="entry name" value="Gal_mutarotase_sf_dom"/>
</dbReference>
<dbReference type="PANTHER" id="PTHR37322:SF3">
    <property type="entry name" value="CHONDROITIN SULFATE ABC EXOLYASE"/>
    <property type="match status" value="1"/>
</dbReference>
<sequence>MIHLYFYMLIKRSLICFKLVLFVFICFQARVYAQDQSFEGTSVPSNWNAALGSLSISSSHYKLGSKSLQWDWSANDELTVTNLQAEGLVPAQVQGFFQNMFRIWIYNTNAINTGNLEIEFYDNNGVKQFNYPFYLNFTGWRAGSASYKNEMLGPKGSNNITTLKIKAPAAGSGTLHFDFIDYTMERNTDRSADYQLPFITLDNDKHWFDFMYFQSLPKTIPATTPSAQELADFNVVKQKYDDLILGSAPSNSNLNNAISAYNNQNIVYSGGIVTGKPLYGKDYGNAQNIDVVDGFIHTLARDYKHRNTATSLTYFLNTVRYLLDQGYADGSLLETMHHIGYSFRDVSKAIHLMKDELVTAGLWDDSRKMVEWYAGTDIIWHPTAYKSNMDDALTRAISILGACLYKETDVEKVQYLKGYKQYVENWLTPTSLVSKNGVKADYTGFHHGTYYPQYAFGAYKSLSTAVNFISGGVYGISNSKKDVFKKMLLVARVNMSRNDFPNGLSGRSPFNDISITNAHKNLGLSTPIDTQLIEAYNRITGGDSQTNIYGSETLPIGFWQINYANLGTYRQDNWLAGIKGFNKYFWGTEIYSSDNRYGRYQSYGSIEILYPDGALNSGTAIGGWDWNKTPGATTIHLPFSSLKASKSRQDEFTDSNFANSLRFGTKNAYYIDDKIEGSYGMFGMDFTQKAITATHNPTFAFKKSVFCFDGKIICLGSNINNNDASNITATNLFQNKLSSTSTPIQVNNVSTSNFPYNSTLNSSASHWIIDAYNTGYFVKNATVVIDRKNQVSPRENGKGGTTSGNFASAYINHGTAPVNSKYEYVIIPGTNGADMIAFTNDMNNSATAFYEVLQHDDMAHIIKYNDIRGYALFEAGNFGNTTGLKSNDMPCLVMTEETGNDLKMTVVNPDLNKNETTEKSEVKTINLVLNGEWTLNSSSGGAVNITSGTSETTITIDTKDALPVDIELSKTALSIEDVDFNKDIIVFPNPTDSIINIKTLNKTIKIVAVSLIDETGKLIHSQKNDTPINVASFSNGIYFLTIKSRENIISTKKIIIKK</sequence>
<dbReference type="Gene3D" id="2.70.98.10">
    <property type="match status" value="1"/>
</dbReference>
<keyword evidence="5" id="KW-0106">Calcium</keyword>
<dbReference type="InterPro" id="IPR003159">
    <property type="entry name" value="Lyase_8_central_dom"/>
</dbReference>
<dbReference type="InterPro" id="IPR015176">
    <property type="entry name" value="Lyase_N"/>
</dbReference>
<keyword evidence="6" id="KW-0456">Lyase</keyword>
<accession>A0A4S1E2G2</accession>
<dbReference type="InterPro" id="IPR039174">
    <property type="entry name" value="Chondroitin_ABC_lyase"/>
</dbReference>
<evidence type="ECO:0000256" key="3">
    <source>
        <dbReference type="ARBA" id="ARBA00011245"/>
    </source>
</evidence>
<gene>
    <name evidence="11" type="ORF">EM932_01200</name>
</gene>
<evidence type="ECO:0000256" key="4">
    <source>
        <dbReference type="ARBA" id="ARBA00022729"/>
    </source>
</evidence>
<dbReference type="Pfam" id="PF09092">
    <property type="entry name" value="Lyase_N"/>
    <property type="match status" value="1"/>
</dbReference>
<dbReference type="InterPro" id="IPR026444">
    <property type="entry name" value="Secre_tail"/>
</dbReference>
<protein>
    <submittedName>
        <fullName evidence="11">T9SS type A sorting domain-containing protein</fullName>
    </submittedName>
</protein>
<keyword evidence="12" id="KW-1185">Reference proteome</keyword>
<dbReference type="Pfam" id="PF09093">
    <property type="entry name" value="Lyase_catalyt"/>
    <property type="match status" value="1"/>
</dbReference>
<dbReference type="GO" id="GO:0030246">
    <property type="term" value="F:carbohydrate binding"/>
    <property type="evidence" value="ECO:0007669"/>
    <property type="project" value="InterPro"/>
</dbReference>
<feature type="domain" description="Lyase N-terminal" evidence="8">
    <location>
        <begin position="35"/>
        <end position="198"/>
    </location>
</feature>